<keyword evidence="7" id="KW-1185">Reference proteome</keyword>
<dbReference type="InterPro" id="IPR036034">
    <property type="entry name" value="PDZ_sf"/>
</dbReference>
<dbReference type="PRINTS" id="PR00834">
    <property type="entry name" value="PROTEASES2C"/>
</dbReference>
<keyword evidence="3 6" id="KW-0378">Hydrolase</keyword>
<comment type="similarity">
    <text evidence="1">Belongs to the peptidase S1C family.</text>
</comment>
<evidence type="ECO:0000256" key="4">
    <source>
        <dbReference type="ARBA" id="ARBA00022825"/>
    </source>
</evidence>
<organism evidence="6 7">
    <name type="scientific">Thiocapsa marina 5811</name>
    <dbReference type="NCBI Taxonomy" id="768671"/>
    <lineage>
        <taxon>Bacteria</taxon>
        <taxon>Pseudomonadati</taxon>
        <taxon>Pseudomonadota</taxon>
        <taxon>Gammaproteobacteria</taxon>
        <taxon>Chromatiales</taxon>
        <taxon>Chromatiaceae</taxon>
        <taxon>Thiocapsa</taxon>
    </lineage>
</organism>
<dbReference type="GO" id="GO:0004252">
    <property type="term" value="F:serine-type endopeptidase activity"/>
    <property type="evidence" value="ECO:0007669"/>
    <property type="project" value="InterPro"/>
</dbReference>
<evidence type="ECO:0000313" key="7">
    <source>
        <dbReference type="Proteomes" id="UP000005459"/>
    </source>
</evidence>
<dbReference type="SUPFAM" id="SSF50156">
    <property type="entry name" value="PDZ domain-like"/>
    <property type="match status" value="1"/>
</dbReference>
<evidence type="ECO:0000256" key="3">
    <source>
        <dbReference type="ARBA" id="ARBA00022801"/>
    </source>
</evidence>
<dbReference type="STRING" id="768671.ThimaDRAFT_0524"/>
<dbReference type="SUPFAM" id="SSF50494">
    <property type="entry name" value="Trypsin-like serine proteases"/>
    <property type="match status" value="1"/>
</dbReference>
<dbReference type="Gene3D" id="2.30.42.10">
    <property type="match status" value="1"/>
</dbReference>
<dbReference type="RefSeq" id="WP_007191402.1">
    <property type="nucleotide sequence ID" value="NZ_AFWV01000002.1"/>
</dbReference>
<dbReference type="SMART" id="SM00228">
    <property type="entry name" value="PDZ"/>
    <property type="match status" value="1"/>
</dbReference>
<proteinExistence type="inferred from homology"/>
<sequence>MIKTGPTTLLIAALVGGASGSALTLWLAPPGPDVSSPQETAMTVPARSEDLPTFANAVARVAPAVVSIFTTQAESAAASATLPPYPGHRHGLPGAAASRTGLGSGVILSPDGFILTNRHVVQGAELVRAVLADGRSFALALVGVDADTDLAVLKADAQGLPAAPIGRAQALRVGDLALAIGNPFGVGQTVTMGIVSATGRSELGITSIERFIQTDAAINPGNSGGALINSQGELVGINTAIFTETGTAQGIGFAIPTEIAIDVARALATQGQVTRGWIGLSGRSVTPELAESFGLRAGHGVLVASTLRDSPAAQAGLRPGDVVTRIDDRDVATVQELLDAVAGAGPRTALNLEIWRGSERILTRATTDTRPPPPE</sequence>
<dbReference type="PANTHER" id="PTHR22939">
    <property type="entry name" value="SERINE PROTEASE FAMILY S1C HTRA-RELATED"/>
    <property type="match status" value="1"/>
</dbReference>
<protein>
    <submittedName>
        <fullName evidence="6">HtrA2 peptidase</fullName>
        <ecNumber evidence="6">3.4.21.108</ecNumber>
    </submittedName>
</protein>
<dbReference type="Pfam" id="PF13180">
    <property type="entry name" value="PDZ_2"/>
    <property type="match status" value="1"/>
</dbReference>
<dbReference type="InterPro" id="IPR001940">
    <property type="entry name" value="Peptidase_S1C"/>
</dbReference>
<dbReference type="PATRIC" id="fig|768671.3.peg.574"/>
<evidence type="ECO:0000256" key="1">
    <source>
        <dbReference type="ARBA" id="ARBA00010541"/>
    </source>
</evidence>
<evidence type="ECO:0000256" key="2">
    <source>
        <dbReference type="ARBA" id="ARBA00022670"/>
    </source>
</evidence>
<dbReference type="eggNOG" id="COG0265">
    <property type="taxonomic scope" value="Bacteria"/>
</dbReference>
<dbReference type="PANTHER" id="PTHR22939:SF129">
    <property type="entry name" value="SERINE PROTEASE HTRA2, MITOCHONDRIAL"/>
    <property type="match status" value="1"/>
</dbReference>
<evidence type="ECO:0000313" key="6">
    <source>
        <dbReference type="EMBL" id="EGV19849.1"/>
    </source>
</evidence>
<dbReference type="Pfam" id="PF13365">
    <property type="entry name" value="Trypsin_2"/>
    <property type="match status" value="1"/>
</dbReference>
<keyword evidence="4" id="KW-0720">Serine protease</keyword>
<dbReference type="InterPro" id="IPR001478">
    <property type="entry name" value="PDZ"/>
</dbReference>
<dbReference type="OrthoDB" id="9758917at2"/>
<gene>
    <name evidence="6" type="ORF">ThimaDRAFT_0524</name>
</gene>
<dbReference type="EC" id="3.4.21.108" evidence="6"/>
<feature type="domain" description="PDZ" evidence="5">
    <location>
        <begin position="262"/>
        <end position="356"/>
    </location>
</feature>
<dbReference type="Gene3D" id="2.40.10.120">
    <property type="match status" value="1"/>
</dbReference>
<dbReference type="MEROPS" id="S01.274"/>
<dbReference type="EMBL" id="AFWV01000002">
    <property type="protein sequence ID" value="EGV19849.1"/>
    <property type="molecule type" value="Genomic_DNA"/>
</dbReference>
<dbReference type="AlphaFoldDB" id="F9U6H3"/>
<evidence type="ECO:0000259" key="5">
    <source>
        <dbReference type="PROSITE" id="PS50106"/>
    </source>
</evidence>
<dbReference type="InterPro" id="IPR009003">
    <property type="entry name" value="Peptidase_S1_PA"/>
</dbReference>
<keyword evidence="2" id="KW-0645">Protease</keyword>
<name>F9U6H3_9GAMM</name>
<dbReference type="Proteomes" id="UP000005459">
    <property type="component" value="Unassembled WGS sequence"/>
</dbReference>
<dbReference type="PROSITE" id="PS50106">
    <property type="entry name" value="PDZ"/>
    <property type="match status" value="1"/>
</dbReference>
<accession>F9U6H3</accession>
<dbReference type="GO" id="GO:0006508">
    <property type="term" value="P:proteolysis"/>
    <property type="evidence" value="ECO:0007669"/>
    <property type="project" value="UniProtKB-KW"/>
</dbReference>
<reference evidence="6 7" key="1">
    <citation type="submission" date="2011-06" db="EMBL/GenBank/DDBJ databases">
        <title>The draft genome of Thiocapsa marina 5811.</title>
        <authorList>
            <consortium name="US DOE Joint Genome Institute (JGI-PGF)"/>
            <person name="Lucas S."/>
            <person name="Han J."/>
            <person name="Cheng J.-F."/>
            <person name="Goodwin L."/>
            <person name="Pitluck S."/>
            <person name="Peters L."/>
            <person name="Land M.L."/>
            <person name="Hauser L."/>
            <person name="Vogl K."/>
            <person name="Liu Z."/>
            <person name="Imhoff J."/>
            <person name="Thiel V."/>
            <person name="Frigaard N.-U."/>
            <person name="Bryant D."/>
            <person name="Woyke T.J."/>
        </authorList>
    </citation>
    <scope>NUCLEOTIDE SEQUENCE [LARGE SCALE GENOMIC DNA]</scope>
    <source>
        <strain evidence="6 7">5811</strain>
    </source>
</reference>